<dbReference type="AlphaFoldDB" id="A0A0K2T4F6"/>
<evidence type="ECO:0000313" key="1">
    <source>
        <dbReference type="EMBL" id="CDW20903.1"/>
    </source>
</evidence>
<accession>A0A0K2T4F6</accession>
<protein>
    <submittedName>
        <fullName evidence="1">Uncharacterized protein</fullName>
    </submittedName>
</protein>
<feature type="non-terminal residue" evidence="1">
    <location>
        <position position="1"/>
    </location>
</feature>
<proteinExistence type="predicted"/>
<reference evidence="1" key="1">
    <citation type="submission" date="2014-05" db="EMBL/GenBank/DDBJ databases">
        <authorList>
            <person name="Chronopoulou M."/>
        </authorList>
    </citation>
    <scope>NUCLEOTIDE SEQUENCE</scope>
    <source>
        <tissue evidence="1">Whole organism</tissue>
    </source>
</reference>
<name>A0A0K2T4F6_LEPSM</name>
<organism evidence="1">
    <name type="scientific">Lepeophtheirus salmonis</name>
    <name type="common">Salmon louse</name>
    <name type="synonym">Caligus salmonis</name>
    <dbReference type="NCBI Taxonomy" id="72036"/>
    <lineage>
        <taxon>Eukaryota</taxon>
        <taxon>Metazoa</taxon>
        <taxon>Ecdysozoa</taxon>
        <taxon>Arthropoda</taxon>
        <taxon>Crustacea</taxon>
        <taxon>Multicrustacea</taxon>
        <taxon>Hexanauplia</taxon>
        <taxon>Copepoda</taxon>
        <taxon>Siphonostomatoida</taxon>
        <taxon>Caligidae</taxon>
        <taxon>Lepeophtheirus</taxon>
    </lineage>
</organism>
<dbReference type="EMBL" id="HACA01003542">
    <property type="protein sequence ID" value="CDW20903.1"/>
    <property type="molecule type" value="Transcribed_RNA"/>
</dbReference>
<sequence>LYIKRCLFVYVRNLVLDRSNKKTTKKTAVPSVQSYYNLSVLGTPTYIINNNILYRSVPSYLVSTK</sequence>
<feature type="non-terminal residue" evidence="1">
    <location>
        <position position="65"/>
    </location>
</feature>